<evidence type="ECO:0000313" key="3">
    <source>
        <dbReference type="EMBL" id="QKG92989.1"/>
    </source>
</evidence>
<evidence type="ECO:0000313" key="4">
    <source>
        <dbReference type="Proteomes" id="UP000505020"/>
    </source>
</evidence>
<proteinExistence type="predicted"/>
<keyword evidence="4" id="KW-1185">Reference proteome</keyword>
<evidence type="ECO:0000259" key="2">
    <source>
        <dbReference type="Pfam" id="PF07790"/>
    </source>
</evidence>
<dbReference type="InterPro" id="IPR012859">
    <property type="entry name" value="Pilin_N_archaeal"/>
</dbReference>
<dbReference type="RefSeq" id="WP_173229886.1">
    <property type="nucleotide sequence ID" value="NZ_CP053941.1"/>
</dbReference>
<organism evidence="3 4">
    <name type="scientific">Halorubrum salinarum</name>
    <dbReference type="NCBI Taxonomy" id="2739057"/>
    <lineage>
        <taxon>Archaea</taxon>
        <taxon>Methanobacteriati</taxon>
        <taxon>Methanobacteriota</taxon>
        <taxon>Stenosarchaea group</taxon>
        <taxon>Halobacteria</taxon>
        <taxon>Halobacteriales</taxon>
        <taxon>Haloferacaceae</taxon>
        <taxon>Halorubrum</taxon>
    </lineage>
</organism>
<dbReference type="KEGG" id="hsai:HPS36_08995"/>
<protein>
    <submittedName>
        <fullName evidence="3">Type IV pilin N-terminal domain-containing protein</fullName>
    </submittedName>
</protein>
<accession>A0A7D3XUL3</accession>
<evidence type="ECO:0000256" key="1">
    <source>
        <dbReference type="SAM" id="Phobius"/>
    </source>
</evidence>
<dbReference type="Pfam" id="PF07790">
    <property type="entry name" value="Pilin_N"/>
    <property type="match status" value="1"/>
</dbReference>
<name>A0A7D3XUL3_9EURY</name>
<dbReference type="GeneID" id="55595135"/>
<feature type="transmembrane region" description="Helical" evidence="1">
    <location>
        <begin position="12"/>
        <end position="37"/>
    </location>
</feature>
<gene>
    <name evidence="3" type="ORF">HPS36_08995</name>
</gene>
<dbReference type="EMBL" id="CP053941">
    <property type="protein sequence ID" value="QKG92989.1"/>
    <property type="molecule type" value="Genomic_DNA"/>
</dbReference>
<dbReference type="AlphaFoldDB" id="A0A7D3XUL3"/>
<dbReference type="InterPro" id="IPR013373">
    <property type="entry name" value="Flagellin/pilin_N_arc"/>
</dbReference>
<dbReference type="Proteomes" id="UP000505020">
    <property type="component" value="Chromosome"/>
</dbReference>
<keyword evidence="1" id="KW-1133">Transmembrane helix</keyword>
<reference evidence="3 4" key="1">
    <citation type="submission" date="2020-05" db="EMBL/GenBank/DDBJ databases">
        <title>Halorubrum RHB-C sp.nov., an extremely halophilic archaeon isolated from solar salt farm.</title>
        <authorList>
            <person name="Ho H."/>
            <person name="Danganan R.E."/>
            <person name="Dedeles G.R."/>
            <person name="Kim S.-G."/>
        </authorList>
    </citation>
    <scope>NUCLEOTIDE SEQUENCE [LARGE SCALE GENOMIC DNA]</scope>
    <source>
        <strain evidence="3 4">RHB-C</strain>
    </source>
</reference>
<keyword evidence="1" id="KW-0812">Transmembrane</keyword>
<dbReference type="NCBIfam" id="TIGR02537">
    <property type="entry name" value="arch_flag_Nterm"/>
    <property type="match status" value="1"/>
</dbReference>
<feature type="domain" description="Archaeal Type IV pilin N-terminal" evidence="2">
    <location>
        <begin position="8"/>
        <end position="91"/>
    </location>
</feature>
<keyword evidence="1" id="KW-0472">Membrane</keyword>
<sequence length="197" mass="21022">MDASEDERAVSPVVGVVLLVAITAVIGAVLAGFALGLADDLGPRPTFAALELTFEEEPASAPQYDEFRWDLSLTNTAGGTVDAEEIVVYLDHGDQRVTGTLDRSLRPGETVELTIVHNNQDGDTIPAGLSCSDVNVACRLAGDTGNFPEENRIRLQMVHEPSGSILYREQVGISGEYGIFNGNPSDIDITDETLTFA</sequence>